<dbReference type="GO" id="GO:0005524">
    <property type="term" value="F:ATP binding"/>
    <property type="evidence" value="ECO:0007669"/>
    <property type="project" value="UniProtKB-KW"/>
</dbReference>
<dbReference type="Pfam" id="PF18766">
    <property type="entry name" value="SWI2_SNF2"/>
    <property type="match status" value="1"/>
</dbReference>
<evidence type="ECO:0000256" key="1">
    <source>
        <dbReference type="SAM" id="MobiDB-lite"/>
    </source>
</evidence>
<dbReference type="Gene3D" id="3.90.1570.50">
    <property type="match status" value="1"/>
</dbReference>
<evidence type="ECO:0000313" key="4">
    <source>
        <dbReference type="Proteomes" id="UP000184388"/>
    </source>
</evidence>
<feature type="region of interest" description="Disordered" evidence="1">
    <location>
        <begin position="1177"/>
        <end position="1199"/>
    </location>
</feature>
<protein>
    <submittedName>
        <fullName evidence="3">Type I restriction enzyme, R subunit</fullName>
    </submittedName>
</protein>
<feature type="domain" description="Helicase ATP-binding" evidence="2">
    <location>
        <begin position="304"/>
        <end position="515"/>
    </location>
</feature>
<dbReference type="EMBL" id="FRBK01000003">
    <property type="protein sequence ID" value="SHL26312.1"/>
    <property type="molecule type" value="Genomic_DNA"/>
</dbReference>
<comment type="caution">
    <text evidence="3">The sequence shown here is derived from an EMBL/GenBank/DDBJ whole genome shotgun (WGS) entry which is preliminary data.</text>
</comment>
<name>A0A9X8MPF8_9ACTN</name>
<dbReference type="Pfam" id="PF04313">
    <property type="entry name" value="HSDR_N"/>
    <property type="match status" value="1"/>
</dbReference>
<dbReference type="PANTHER" id="PTHR42927">
    <property type="entry name" value="HELICASE SUPERFAMILY 1 AND 2 DOMAIN-CONTAINING PROTEIN"/>
    <property type="match status" value="1"/>
</dbReference>
<dbReference type="Gene3D" id="3.40.50.300">
    <property type="entry name" value="P-loop containing nucleotide triphosphate hydrolases"/>
    <property type="match status" value="2"/>
</dbReference>
<dbReference type="Proteomes" id="UP000184388">
    <property type="component" value="Unassembled WGS sequence"/>
</dbReference>
<reference evidence="4" key="1">
    <citation type="submission" date="2016-11" db="EMBL/GenBank/DDBJ databases">
        <authorList>
            <person name="Jaros S."/>
            <person name="Januszkiewicz K."/>
            <person name="Wedrychowicz H."/>
        </authorList>
    </citation>
    <scope>NUCLEOTIDE SEQUENCE [LARGE SCALE GENOMIC DNA]</scope>
    <source>
        <strain evidence="4">CGMCC 4.3555</strain>
    </source>
</reference>
<evidence type="ECO:0000313" key="3">
    <source>
        <dbReference type="EMBL" id="SHL26312.1"/>
    </source>
</evidence>
<dbReference type="InterPro" id="IPR007409">
    <property type="entry name" value="Restrct_endonuc_type1_HsdR_N"/>
</dbReference>
<dbReference type="PANTHER" id="PTHR42927:SF1">
    <property type="entry name" value="HELICASE SUPERFAMILY 1 AND 2 DOMAIN-CONTAINING PROTEIN"/>
    <property type="match status" value="1"/>
</dbReference>
<dbReference type="PROSITE" id="PS51192">
    <property type="entry name" value="HELICASE_ATP_BIND_1"/>
    <property type="match status" value="1"/>
</dbReference>
<dbReference type="InterPro" id="IPR055180">
    <property type="entry name" value="HsdR_RecA-like_helicase_dom_2"/>
</dbReference>
<dbReference type="Pfam" id="PF22679">
    <property type="entry name" value="T1R_D3-like"/>
    <property type="match status" value="1"/>
</dbReference>
<dbReference type="AlphaFoldDB" id="A0A9X8MPF8"/>
<dbReference type="InterPro" id="IPR014001">
    <property type="entry name" value="Helicase_ATP-bd"/>
</dbReference>
<dbReference type="InterPro" id="IPR040980">
    <property type="entry name" value="SWI2_SNF2"/>
</dbReference>
<dbReference type="InterPro" id="IPR027417">
    <property type="entry name" value="P-loop_NTPase"/>
</dbReference>
<dbReference type="SUPFAM" id="SSF52540">
    <property type="entry name" value="P-loop containing nucleoside triphosphate hydrolases"/>
    <property type="match status" value="1"/>
</dbReference>
<dbReference type="GO" id="GO:0009035">
    <property type="term" value="F:type I site-specific deoxyribonuclease activity"/>
    <property type="evidence" value="ECO:0007669"/>
    <property type="project" value="UniProtKB-EC"/>
</dbReference>
<dbReference type="GO" id="GO:0009307">
    <property type="term" value="P:DNA restriction-modification system"/>
    <property type="evidence" value="ECO:0007669"/>
    <property type="project" value="UniProtKB-KW"/>
</dbReference>
<evidence type="ECO:0000259" key="2">
    <source>
        <dbReference type="PROSITE" id="PS51192"/>
    </source>
</evidence>
<accession>A0A9X8MPF8</accession>
<organism evidence="3 4">
    <name type="scientific">Streptomyces yunnanensis</name>
    <dbReference type="NCBI Taxonomy" id="156453"/>
    <lineage>
        <taxon>Bacteria</taxon>
        <taxon>Bacillati</taxon>
        <taxon>Actinomycetota</taxon>
        <taxon>Actinomycetes</taxon>
        <taxon>Kitasatosporales</taxon>
        <taxon>Streptomycetaceae</taxon>
        <taxon>Streptomyces</taxon>
    </lineage>
</organism>
<sequence>MADHNEAAFEKEICEYLEARGWLYSMNDHDGGEYDRERALFPADLFAWLDATQKTAYEKALKAAGSQAKFLDVLTAALDKPLEHGGGTLNILRNGVQYIGGGRLKMAQFCPETSLNATTVSHYEAMRVRVVRQVHFSTADQRTIDLVFFINGLPVSTVELKTDFTQSLDEAINQYKHDRNPLTNGRPEPLLSFGHRALVHFAVSNDLAAMTTKLEGEKTHFLPFNIGFESGAGNPPGADHGSATAYLWERVWEKHAWLNIIGRLMIVQTKEEWDVTTGTSVRRTSMLFPRFHQWEAVTSIVAAVKEEGVGHRYLIEHSAGSGKTNTIAWTAHGLARLHDADDKKIFDSVIVVVDRTVLDSQLQDAIRQIDGNKKIVATISPEDVRKAGAKSKSGLLAQALKSGELIIAVTVQTFPHALEEIRTDASLKGKRFAVIADEAHSSQSGQISSKLKQVLTAEELKEIEEGGDVDVESVLASEMTERAESENISYFAFTATPKSKTLELFGRKGPDGKPREFHLYSMKQAIEEGYILDVLKGYQHYDTALKIAGKAESGDGNKEVEEATARKGLMKWVQLHPTNISQKVQIIVEHFHANVAYLLEGKAKAMVVTGSRRSAVKYKRAIDAYIAKRRAEDASYNYRTLVAFSGGVTMPEDETWHSDWGSRPSKDDEFTEANMNPGAGADLAAAFKGDTYKVMLVANKFQTGFDQPLLSAMYIDKKLPGVTAVQTLSRLNRTHRTAGGEQKRKTFVIDFANKPEDIKAAFEPYFKNATLETETDPYVVVHLANKLAQAGIYTEDDVRKVAELWVTRKGNNALSAAISPAQHDFRRRYARAIEEEDQVKLQELDLFRKDVSTYVRLYDFMSQIVDYGDPYMEMLSIFLRLLEKVIAESAWAADVDLSDVVLVGVKHTKAAPVDISLVGDGQLKGISAAGTGAKKDPKYVALQVVIDKMNDLFGAETFAASQIREFVQGLVQRLLADQNLVQQTKVNSKKQFLESQDFQAAVTEAVAENQDAHNTMADYFFTDGPAINSIIVALADAFYEAAVAPHAVADSLPYAVAGRVVDVDVAPPALSAPPRCRAHLTLLDDNPSVGTPVHVTLKLIAEPQHPWARQGERPALDIVAVPLSGAEVAPATMAYLPGDAESEQFRVTALEPGTHRIRFTLVHHDTGTVLQQVESDLSITETKPSGSGNRQLRPRTGRA</sequence>
<proteinExistence type="predicted"/>
<dbReference type="RefSeq" id="WP_286160189.1">
    <property type="nucleotide sequence ID" value="NZ_FRBK01000003.1"/>
</dbReference>
<feature type="compositionally biased region" description="Polar residues" evidence="1">
    <location>
        <begin position="1177"/>
        <end position="1190"/>
    </location>
</feature>
<dbReference type="SMART" id="SM00487">
    <property type="entry name" value="DEXDc"/>
    <property type="match status" value="1"/>
</dbReference>
<gene>
    <name evidence="3" type="ORF">SAMN05216268_103398</name>
</gene>
<dbReference type="GO" id="GO:0003677">
    <property type="term" value="F:DNA binding"/>
    <property type="evidence" value="ECO:0007669"/>
    <property type="project" value="UniProtKB-KW"/>
</dbReference>